<reference evidence="1 2" key="1">
    <citation type="submission" date="2019-08" db="EMBL/GenBank/DDBJ databases">
        <title>In-depth cultivation of the pig gut microbiome towards novel bacterial diversity and tailored functional studies.</title>
        <authorList>
            <person name="Wylensek D."/>
            <person name="Hitch T.C.A."/>
            <person name="Clavel T."/>
        </authorList>
    </citation>
    <scope>NUCLEOTIDE SEQUENCE [LARGE SCALE GENOMIC DNA]</scope>
    <source>
        <strain evidence="1 2">WCA-SAB-591-4A-A</strain>
    </source>
</reference>
<organism evidence="1 2">
    <name type="scientific">Peptostreptococcus porci</name>
    <dbReference type="NCBI Taxonomy" id="2652282"/>
    <lineage>
        <taxon>Bacteria</taxon>
        <taxon>Bacillati</taxon>
        <taxon>Bacillota</taxon>
        <taxon>Clostridia</taxon>
        <taxon>Peptostreptococcales</taxon>
        <taxon>Peptostreptococcaceae</taxon>
        <taxon>Peptostreptococcus</taxon>
    </lineage>
</organism>
<accession>A0A6N7XCR0</accession>
<protein>
    <submittedName>
        <fullName evidence="1">Uncharacterized protein</fullName>
    </submittedName>
</protein>
<dbReference type="EMBL" id="VUNE01000003">
    <property type="protein sequence ID" value="MST62486.1"/>
    <property type="molecule type" value="Genomic_DNA"/>
</dbReference>
<comment type="caution">
    <text evidence="1">The sequence shown here is derived from an EMBL/GenBank/DDBJ whole genome shotgun (WGS) entry which is preliminary data.</text>
</comment>
<evidence type="ECO:0000313" key="2">
    <source>
        <dbReference type="Proteomes" id="UP000440713"/>
    </source>
</evidence>
<dbReference type="RefSeq" id="WP_154537880.1">
    <property type="nucleotide sequence ID" value="NZ_JAXFFP010000009.1"/>
</dbReference>
<dbReference type="Proteomes" id="UP000440713">
    <property type="component" value="Unassembled WGS sequence"/>
</dbReference>
<dbReference type="AlphaFoldDB" id="A0A6N7XCR0"/>
<sequence length="186" mass="21627">MNNKNLDFKRKVKKNALVFMMATTVVGGMGVSNIVKAEYSGNGSQYNRTDYRYDFDKDSVVIKGESIDILNGKLRLKNPEKPEYKDYVDNFNKKIEERIKYLQDTGRDEIRRRLRYAKNSEDVLEIFKNGMKGRIDADTKKLIEDVITNKNNPNFYANVQTIIDKISIEQGDLTWDKLEDTPTPIR</sequence>
<proteinExistence type="predicted"/>
<evidence type="ECO:0000313" key="1">
    <source>
        <dbReference type="EMBL" id="MST62486.1"/>
    </source>
</evidence>
<name>A0A6N7XCR0_9FIRM</name>
<keyword evidence="2" id="KW-1185">Reference proteome</keyword>
<gene>
    <name evidence="1" type="ORF">FYJ71_05855</name>
</gene>